<dbReference type="AlphaFoldDB" id="A0AB38G0S3"/>
<dbReference type="EMBL" id="UAVL01000020">
    <property type="protein sequence ID" value="SQA65262.1"/>
    <property type="molecule type" value="Genomic_DNA"/>
</dbReference>
<dbReference type="Proteomes" id="UP000251313">
    <property type="component" value="Unassembled WGS sequence"/>
</dbReference>
<dbReference type="Pfam" id="PF05802">
    <property type="entry name" value="SctB2"/>
    <property type="match status" value="1"/>
</dbReference>
<reference evidence="1 2" key="1">
    <citation type="submission" date="2018-06" db="EMBL/GenBank/DDBJ databases">
        <authorList>
            <consortium name="Pathogen Informatics"/>
            <person name="Doyle S."/>
        </authorList>
    </citation>
    <scope>NUCLEOTIDE SEQUENCE [LARGE SCALE GENOMIC DNA]</scope>
    <source>
        <strain evidence="1 2">NCTC11967</strain>
    </source>
</reference>
<accession>A0AB38G0S3</accession>
<protein>
    <submittedName>
        <fullName evidence="1">Secretion system effector D</fullName>
    </submittedName>
</protein>
<dbReference type="RefSeq" id="WP_245939515.1">
    <property type="nucleotide sequence ID" value="NZ_UAVL01000020.1"/>
</dbReference>
<evidence type="ECO:0000313" key="1">
    <source>
        <dbReference type="EMBL" id="SQA65262.1"/>
    </source>
</evidence>
<dbReference type="InterPro" id="IPR008611">
    <property type="entry name" value="SctB2-like"/>
</dbReference>
<organism evidence="1 2">
    <name type="scientific">Yokenella regensburgei</name>
    <dbReference type="NCBI Taxonomy" id="158877"/>
    <lineage>
        <taxon>Bacteria</taxon>
        <taxon>Pseudomonadati</taxon>
        <taxon>Pseudomonadota</taxon>
        <taxon>Gammaproteobacteria</taxon>
        <taxon>Enterobacterales</taxon>
        <taxon>Enterobacteriaceae</taxon>
        <taxon>Yokenella</taxon>
    </lineage>
</organism>
<comment type="caution">
    <text evidence="1">The sequence shown here is derived from an EMBL/GenBank/DDBJ whole genome shotgun (WGS) entry which is preliminary data.</text>
</comment>
<proteinExistence type="predicted"/>
<sequence length="212" mass="22839">MSRAVISENSMVFLDVSPTIEETGIPANRTLSVNDSVNVQGGGKGALDANDFFAMFDEIWSKLLMLAKQLRDTMQFYNQKKQELSWGLEINTLQQSVKAIDDSYGAAKAGAIGGMFAGVLTVGGAFFGEAGMTVGNAMGQVANGIGSWASGSETRKADAEKAIAELQNKGSQSYAKTLDDTLMKAREIMQQMMEMGRNLVEVFSQVLRAISR</sequence>
<evidence type="ECO:0000313" key="2">
    <source>
        <dbReference type="Proteomes" id="UP000251313"/>
    </source>
</evidence>
<name>A0AB38G0S3_9ENTR</name>
<gene>
    <name evidence="1" type="primary">sseD</name>
    <name evidence="1" type="ORF">NCTC11967_04290</name>
</gene>